<proteinExistence type="predicted"/>
<organism evidence="1">
    <name type="scientific">bioreactor metagenome</name>
    <dbReference type="NCBI Taxonomy" id="1076179"/>
    <lineage>
        <taxon>unclassified sequences</taxon>
        <taxon>metagenomes</taxon>
        <taxon>ecological metagenomes</taxon>
    </lineage>
</organism>
<name>A0A645D758_9ZZZZ</name>
<dbReference type="AlphaFoldDB" id="A0A645D758"/>
<accession>A0A645D758</accession>
<reference evidence="1" key="1">
    <citation type="submission" date="2019-08" db="EMBL/GenBank/DDBJ databases">
        <authorList>
            <person name="Kucharzyk K."/>
            <person name="Murdoch R.W."/>
            <person name="Higgins S."/>
            <person name="Loffler F."/>
        </authorList>
    </citation>
    <scope>NUCLEOTIDE SEQUENCE</scope>
</reference>
<sequence length="150" mass="16260">MRSSRFSRVACAPATGPTTRSISSRVFLSFCVILSTTVCWPFSGSRSKVVSRTTARKKRGSGESGADNTLMRWMDDCSESLGMSCTSCISCAQVCWYSRRYSMRTSRTSLPCTASPICVFTLCAGRPSTQPSSSLTSVTTLLTDLSNKSQ</sequence>
<evidence type="ECO:0000313" key="1">
    <source>
        <dbReference type="EMBL" id="MPM85017.1"/>
    </source>
</evidence>
<comment type="caution">
    <text evidence="1">The sequence shown here is derived from an EMBL/GenBank/DDBJ whole genome shotgun (WGS) entry which is preliminary data.</text>
</comment>
<gene>
    <name evidence="1" type="ORF">SDC9_132094</name>
</gene>
<dbReference type="EMBL" id="VSSQ01033432">
    <property type="protein sequence ID" value="MPM85017.1"/>
    <property type="molecule type" value="Genomic_DNA"/>
</dbReference>
<protein>
    <submittedName>
        <fullName evidence="1">Uncharacterized protein</fullName>
    </submittedName>
</protein>